<dbReference type="FunFam" id="2.40.30.10:FF:000006">
    <property type="entry name" value="Elongation factor G"/>
    <property type="match status" value="1"/>
</dbReference>
<dbReference type="EMBL" id="PFNO01000022">
    <property type="protein sequence ID" value="PIZ50020.1"/>
    <property type="molecule type" value="Genomic_DNA"/>
</dbReference>
<dbReference type="InterPro" id="IPR053905">
    <property type="entry name" value="EF-G-like_DII"/>
</dbReference>
<evidence type="ECO:0000256" key="3">
    <source>
        <dbReference type="ARBA" id="ARBA00022917"/>
    </source>
</evidence>
<evidence type="ECO:0000256" key="5">
    <source>
        <dbReference type="NCBIfam" id="TIGR00484"/>
    </source>
</evidence>
<keyword evidence="3" id="KW-0648">Protein biosynthesis</keyword>
<dbReference type="GO" id="GO:0003746">
    <property type="term" value="F:translation elongation factor activity"/>
    <property type="evidence" value="ECO:0007669"/>
    <property type="project" value="UniProtKB-UniRule"/>
</dbReference>
<dbReference type="InterPro" id="IPR047872">
    <property type="entry name" value="EFG_IV"/>
</dbReference>
<feature type="non-terminal residue" evidence="9">
    <location>
        <position position="1"/>
    </location>
</feature>
<dbReference type="Pfam" id="PF22042">
    <property type="entry name" value="EF-G_D2"/>
    <property type="match status" value="1"/>
</dbReference>
<dbReference type="NCBIfam" id="NF009381">
    <property type="entry name" value="PRK12740.1-5"/>
    <property type="match status" value="1"/>
</dbReference>
<accession>A0A2M7TNY7</accession>
<dbReference type="AlphaFoldDB" id="A0A2M7TNY7"/>
<dbReference type="Gene3D" id="2.40.30.10">
    <property type="entry name" value="Translation factors"/>
    <property type="match status" value="1"/>
</dbReference>
<dbReference type="SMART" id="SM00838">
    <property type="entry name" value="EFG_C"/>
    <property type="match status" value="1"/>
</dbReference>
<dbReference type="CDD" id="cd01434">
    <property type="entry name" value="EFG_mtEFG1_IV"/>
    <property type="match status" value="1"/>
</dbReference>
<comment type="caution">
    <text evidence="9">The sequence shown here is derived from an EMBL/GenBank/DDBJ whole genome shotgun (WGS) entry which is preliminary data.</text>
</comment>
<dbReference type="Gene3D" id="3.30.70.870">
    <property type="entry name" value="Elongation Factor G (Translational Gtpase), domain 3"/>
    <property type="match status" value="1"/>
</dbReference>
<evidence type="ECO:0000256" key="2">
    <source>
        <dbReference type="ARBA" id="ARBA00022768"/>
    </source>
</evidence>
<dbReference type="CDD" id="cd16262">
    <property type="entry name" value="EFG_III"/>
    <property type="match status" value="1"/>
</dbReference>
<dbReference type="InterPro" id="IPR000640">
    <property type="entry name" value="EFG_V-like"/>
</dbReference>
<feature type="domain" description="Elongation factor EFG" evidence="7">
    <location>
        <begin position="416"/>
        <end position="503"/>
    </location>
</feature>
<dbReference type="Pfam" id="PF14492">
    <property type="entry name" value="EFG_III"/>
    <property type="match status" value="1"/>
</dbReference>
<dbReference type="InterPro" id="IPR035649">
    <property type="entry name" value="EFG_V"/>
</dbReference>
<dbReference type="Proteomes" id="UP000229753">
    <property type="component" value="Unassembled WGS sequence"/>
</dbReference>
<dbReference type="FunFam" id="3.30.230.10:FF:000003">
    <property type="entry name" value="Elongation factor G"/>
    <property type="match status" value="1"/>
</dbReference>
<dbReference type="SMART" id="SM00889">
    <property type="entry name" value="EFG_IV"/>
    <property type="match status" value="1"/>
</dbReference>
<evidence type="ECO:0000256" key="6">
    <source>
        <dbReference type="SAM" id="MobiDB-lite"/>
    </source>
</evidence>
<evidence type="ECO:0000313" key="10">
    <source>
        <dbReference type="Proteomes" id="UP000229753"/>
    </source>
</evidence>
<dbReference type="CDD" id="cd03713">
    <property type="entry name" value="EFG_mtEFG_C"/>
    <property type="match status" value="1"/>
</dbReference>
<dbReference type="SUPFAM" id="SSF52540">
    <property type="entry name" value="P-loop containing nucleoside triphosphate hydrolases"/>
    <property type="match status" value="1"/>
</dbReference>
<evidence type="ECO:0000256" key="4">
    <source>
        <dbReference type="ARBA" id="ARBA00023134"/>
    </source>
</evidence>
<keyword evidence="1" id="KW-0547">Nucleotide-binding</keyword>
<dbReference type="GO" id="GO:0005525">
    <property type="term" value="F:GTP binding"/>
    <property type="evidence" value="ECO:0007669"/>
    <property type="project" value="UniProtKB-UniRule"/>
</dbReference>
<dbReference type="SUPFAM" id="SSF54211">
    <property type="entry name" value="Ribosomal protein S5 domain 2-like"/>
    <property type="match status" value="1"/>
</dbReference>
<dbReference type="SUPFAM" id="SSF54980">
    <property type="entry name" value="EF-G C-terminal domain-like"/>
    <property type="match status" value="2"/>
</dbReference>
<dbReference type="InterPro" id="IPR041095">
    <property type="entry name" value="EFG_II"/>
</dbReference>
<dbReference type="Gene3D" id="3.30.230.10">
    <property type="match status" value="1"/>
</dbReference>
<feature type="domain" description="Translation elongation factor EFG/EF2" evidence="8">
    <location>
        <begin position="296"/>
        <end position="414"/>
    </location>
</feature>
<dbReference type="Pfam" id="PF00679">
    <property type="entry name" value="EFG_C"/>
    <property type="match status" value="1"/>
</dbReference>
<reference evidence="10" key="1">
    <citation type="submission" date="2017-09" db="EMBL/GenBank/DDBJ databases">
        <title>Depth-based differentiation of microbial function through sediment-hosted aquifers and enrichment of novel symbionts in the deep terrestrial subsurface.</title>
        <authorList>
            <person name="Probst A.J."/>
            <person name="Ladd B."/>
            <person name="Jarett J.K."/>
            <person name="Geller-Mcgrath D.E."/>
            <person name="Sieber C.M.K."/>
            <person name="Emerson J.B."/>
            <person name="Anantharaman K."/>
            <person name="Thomas B.C."/>
            <person name="Malmstrom R."/>
            <person name="Stieglmeier M."/>
            <person name="Klingl A."/>
            <person name="Woyke T."/>
            <person name="Ryan C.M."/>
            <person name="Banfield J.F."/>
        </authorList>
    </citation>
    <scope>NUCLEOTIDE SEQUENCE [LARGE SCALE GENOMIC DNA]</scope>
</reference>
<protein>
    <recommendedName>
        <fullName evidence="5">Elongation factor G</fullName>
    </recommendedName>
</protein>
<organism evidence="9 10">
    <name type="scientific">Candidatus Woesebacteria bacterium CG_4_10_14_0_2_um_filter_39_14</name>
    <dbReference type="NCBI Taxonomy" id="1975054"/>
    <lineage>
        <taxon>Bacteria</taxon>
        <taxon>Candidatus Woeseibacteriota</taxon>
    </lineage>
</organism>
<dbReference type="InterPro" id="IPR020568">
    <property type="entry name" value="Ribosomal_Su5_D2-typ_SF"/>
</dbReference>
<keyword evidence="2 9" id="KW-0251">Elongation factor</keyword>
<evidence type="ECO:0000256" key="1">
    <source>
        <dbReference type="ARBA" id="ARBA00022741"/>
    </source>
</evidence>
<sequence length="513" mass="56823">WDDQKDKTGEKFEEKEIPTDLQEKIKKYREKLIEQAAEFDGDLTDKFLKGEEIKDEEIIIGLRQGVVLGKIVPTYAGSSLRNKGVQPLLDGVIDFLPSPLDIPPVKGTNPETQQEEERHNDPQGPLAALAFKVQTDPHVGRLTYLRLYSGTLVSGGEVFNTIQRKKERISRLLLMHANQKETIEKAQAGEIVAVIGLKETTTGDTLCDKDKPIILESISFPDPVISLAIEPKTKVDQEKLSYALKALSDEDPTFKIKYDQETGQTTIAGMGELHLEILVDRLKREFNVLANTGSPQVAYKETIKKVAQAEGKYIRQSGGRGQYGHCLLRVEPVGRGEGYKFLNEIKGGTIPSEFIPAVEKGVKEAMSKGVLAGYPLVDMNVALYDGTFHEVDSSEIAFKIAGSMALQQAVREASPILIEPIMKLEVTTPEEFMGDVIGDLSSKRAQILETQDRGKLKIILATVPLAELSGYATILRSLSQGRATFYMEPSHYEEIPGNITEKIIEKKGLKKES</sequence>
<dbReference type="PANTHER" id="PTHR43261">
    <property type="entry name" value="TRANSLATION ELONGATION FACTOR G-RELATED"/>
    <property type="match status" value="1"/>
</dbReference>
<dbReference type="CDD" id="cd04088">
    <property type="entry name" value="EFG_mtEFG_II"/>
    <property type="match status" value="1"/>
</dbReference>
<dbReference type="NCBIfam" id="TIGR00484">
    <property type="entry name" value="EF-G"/>
    <property type="match status" value="1"/>
</dbReference>
<dbReference type="Gene3D" id="3.30.70.240">
    <property type="match status" value="1"/>
</dbReference>
<dbReference type="FunFam" id="3.30.70.240:FF:000001">
    <property type="entry name" value="Elongation factor G"/>
    <property type="match status" value="1"/>
</dbReference>
<dbReference type="InterPro" id="IPR009022">
    <property type="entry name" value="EFG_III"/>
</dbReference>
<proteinExistence type="predicted"/>
<gene>
    <name evidence="9" type="primary">fusA</name>
    <name evidence="9" type="ORF">COY29_00605</name>
</gene>
<feature type="region of interest" description="Disordered" evidence="6">
    <location>
        <begin position="100"/>
        <end position="122"/>
    </location>
</feature>
<evidence type="ECO:0000259" key="7">
    <source>
        <dbReference type="SMART" id="SM00838"/>
    </source>
</evidence>
<dbReference type="GO" id="GO:0032790">
    <property type="term" value="P:ribosome disassembly"/>
    <property type="evidence" value="ECO:0007669"/>
    <property type="project" value="TreeGrafter"/>
</dbReference>
<keyword evidence="4" id="KW-0342">GTP-binding</keyword>
<evidence type="ECO:0000313" key="9">
    <source>
        <dbReference type="EMBL" id="PIZ50020.1"/>
    </source>
</evidence>
<evidence type="ECO:0000259" key="8">
    <source>
        <dbReference type="SMART" id="SM00889"/>
    </source>
</evidence>
<dbReference type="Pfam" id="PF03764">
    <property type="entry name" value="EFG_IV"/>
    <property type="match status" value="1"/>
</dbReference>
<dbReference type="InterPro" id="IPR014721">
    <property type="entry name" value="Ribsml_uS5_D2-typ_fold_subgr"/>
</dbReference>
<dbReference type="InterPro" id="IPR035647">
    <property type="entry name" value="EFG_III/V"/>
</dbReference>
<dbReference type="InterPro" id="IPR004540">
    <property type="entry name" value="Transl_elong_EFG/EF2"/>
</dbReference>
<name>A0A2M7TNY7_9BACT</name>
<dbReference type="Gene3D" id="3.40.50.300">
    <property type="entry name" value="P-loop containing nucleotide triphosphate hydrolases"/>
    <property type="match status" value="1"/>
</dbReference>
<dbReference type="SUPFAM" id="SSF50447">
    <property type="entry name" value="Translation proteins"/>
    <property type="match status" value="1"/>
</dbReference>
<dbReference type="InterPro" id="IPR027417">
    <property type="entry name" value="P-loop_NTPase"/>
</dbReference>
<dbReference type="InterPro" id="IPR009000">
    <property type="entry name" value="Transl_B-barrel_sf"/>
</dbReference>
<dbReference type="FunFam" id="3.30.70.870:FF:000001">
    <property type="entry name" value="Elongation factor G"/>
    <property type="match status" value="1"/>
</dbReference>
<dbReference type="PANTHER" id="PTHR43261:SF1">
    <property type="entry name" value="RIBOSOME-RELEASING FACTOR 2, MITOCHONDRIAL"/>
    <property type="match status" value="1"/>
</dbReference>
<dbReference type="InterPro" id="IPR005517">
    <property type="entry name" value="Transl_elong_EFG/EF2_IV"/>
</dbReference>